<evidence type="ECO:0000256" key="1">
    <source>
        <dbReference type="ARBA" id="ARBA00004571"/>
    </source>
</evidence>
<evidence type="ECO:0000313" key="16">
    <source>
        <dbReference type="Proteomes" id="UP000320653"/>
    </source>
</evidence>
<feature type="domain" description="TonB-dependent receptor plug" evidence="14">
    <location>
        <begin position="83"/>
        <end position="181"/>
    </location>
</feature>
<keyword evidence="5 10" id="KW-0812">Transmembrane</keyword>
<dbReference type="NCBIfam" id="TIGR01783">
    <property type="entry name" value="TonB-siderophor"/>
    <property type="match status" value="1"/>
</dbReference>
<keyword evidence="12" id="KW-0732">Signal</keyword>
<evidence type="ECO:0000256" key="12">
    <source>
        <dbReference type="SAM" id="SignalP"/>
    </source>
</evidence>
<keyword evidence="7 10" id="KW-0472">Membrane</keyword>
<dbReference type="RefSeq" id="WP_145632903.1">
    <property type="nucleotide sequence ID" value="NZ_VIWP01000001.1"/>
</dbReference>
<dbReference type="InterPro" id="IPR006311">
    <property type="entry name" value="TAT_signal"/>
</dbReference>
<dbReference type="GO" id="GO:0015344">
    <property type="term" value="F:siderophore uptake transmembrane transporter activity"/>
    <property type="evidence" value="ECO:0007669"/>
    <property type="project" value="TreeGrafter"/>
</dbReference>
<dbReference type="InterPro" id="IPR037066">
    <property type="entry name" value="Plug_dom_sf"/>
</dbReference>
<evidence type="ECO:0000256" key="4">
    <source>
        <dbReference type="ARBA" id="ARBA00022452"/>
    </source>
</evidence>
<evidence type="ECO:0000259" key="14">
    <source>
        <dbReference type="Pfam" id="PF07715"/>
    </source>
</evidence>
<evidence type="ECO:0000313" key="15">
    <source>
        <dbReference type="EMBL" id="TWF59045.1"/>
    </source>
</evidence>
<evidence type="ECO:0000256" key="9">
    <source>
        <dbReference type="ARBA" id="ARBA00023237"/>
    </source>
</evidence>
<gene>
    <name evidence="15" type="ORF">FHW37_101849</name>
</gene>
<dbReference type="AlphaFoldDB" id="A0A561R8T7"/>
<dbReference type="PROSITE" id="PS52016">
    <property type="entry name" value="TONB_DEPENDENT_REC_3"/>
    <property type="match status" value="1"/>
</dbReference>
<dbReference type="Pfam" id="PF00593">
    <property type="entry name" value="TonB_dep_Rec_b-barrel"/>
    <property type="match status" value="1"/>
</dbReference>
<evidence type="ECO:0000259" key="13">
    <source>
        <dbReference type="Pfam" id="PF00593"/>
    </source>
</evidence>
<dbReference type="GO" id="GO:0009279">
    <property type="term" value="C:cell outer membrane"/>
    <property type="evidence" value="ECO:0007669"/>
    <property type="project" value="UniProtKB-SubCell"/>
</dbReference>
<keyword evidence="9 10" id="KW-0998">Cell outer membrane</keyword>
<comment type="caution">
    <text evidence="15">The sequence shown here is derived from an EMBL/GenBank/DDBJ whole genome shotgun (WGS) entry which is preliminary data.</text>
</comment>
<evidence type="ECO:0000256" key="10">
    <source>
        <dbReference type="PROSITE-ProRule" id="PRU01360"/>
    </source>
</evidence>
<feature type="chain" id="PRO_5022174396" evidence="12">
    <location>
        <begin position="32"/>
        <end position="733"/>
    </location>
</feature>
<keyword evidence="4 10" id="KW-1134">Transmembrane beta strand</keyword>
<dbReference type="CDD" id="cd01347">
    <property type="entry name" value="ligand_gated_channel"/>
    <property type="match status" value="1"/>
</dbReference>
<dbReference type="EMBL" id="VIWP01000001">
    <property type="protein sequence ID" value="TWF59045.1"/>
    <property type="molecule type" value="Genomic_DNA"/>
</dbReference>
<dbReference type="InterPro" id="IPR036942">
    <property type="entry name" value="Beta-barrel_TonB_sf"/>
</dbReference>
<dbReference type="InterPro" id="IPR010105">
    <property type="entry name" value="TonB_sidphr_rcpt"/>
</dbReference>
<dbReference type="SUPFAM" id="SSF56935">
    <property type="entry name" value="Porins"/>
    <property type="match status" value="1"/>
</dbReference>
<organism evidence="15 16">
    <name type="scientific">Neorhizobium alkalisoli</name>
    <dbReference type="NCBI Taxonomy" id="528178"/>
    <lineage>
        <taxon>Bacteria</taxon>
        <taxon>Pseudomonadati</taxon>
        <taxon>Pseudomonadota</taxon>
        <taxon>Alphaproteobacteria</taxon>
        <taxon>Hyphomicrobiales</taxon>
        <taxon>Rhizobiaceae</taxon>
        <taxon>Rhizobium/Agrobacterium group</taxon>
        <taxon>Neorhizobium</taxon>
    </lineage>
</organism>
<dbReference type="Gene3D" id="2.170.130.10">
    <property type="entry name" value="TonB-dependent receptor, plug domain"/>
    <property type="match status" value="1"/>
</dbReference>
<dbReference type="Pfam" id="PF07715">
    <property type="entry name" value="Plug"/>
    <property type="match status" value="1"/>
</dbReference>
<accession>A0A561R8T7</accession>
<dbReference type="PANTHER" id="PTHR32552">
    <property type="entry name" value="FERRICHROME IRON RECEPTOR-RELATED"/>
    <property type="match status" value="1"/>
</dbReference>
<evidence type="ECO:0000256" key="11">
    <source>
        <dbReference type="RuleBase" id="RU003357"/>
    </source>
</evidence>
<sequence length="733" mass="79463">MSVIKRRLLGTSSLFATVVLAGLATAATAQAQTATTNANQTATETGASDTTLAPIILSGSGDSDTTGYQPVSNSSATRSNLPLLDIPQAVNIVSDKVIEDQAAKTLDDVLNNVSSINQANTLGGTQDAVMRRGFGEKIDGSVLTDGLRTVLPRSVNATTDRVEVLKGPSSALYGIQEPGGVINVITKKPQEKFGGSITATGSSFGGGSTQLDVTGPIEGTDFAYRLIGSYEDVDYWRNYGKTKQWLIAPSLSWTGEDTKVNVAYTHRDYLLPFDRGQIFDETTGKPVTTDPKTQFTERYNITDGRSDLFSVNVEHDLSDDWKVRFDYNYSQDVYSDNQARIMSYDPATGNLTRRADSTNDSTQKQHAVRMDLQGDVDIAGFRNDLLIGANYTDYDLLRSDMIRCSAVGGFNIYNPVYGTLPKCTTVAAKDSDQTIQQKSLTAYVQDAVHLNDQWILIGGLTLQHYDQYAGKGRPFIVATDAEGFEVTPRAGIVYKVTPDVSLYATYASSFMPQSSIADVIGELPPETGKSYEVGAKFELLGGLTATTAFYHIDKRNVLYNETINNADGTTTSISNTSGKVMSQGFEFDIAGALTDNLSMIASYSYNNNEVVEDAQYQGNNLANVARHTGSLYLTYDFGEVFGTDNTLKIGGGLRGRSKAPGNYGNDYYLPGYVAADAFATYTIQTERPIAVQLNLKNLFNKTYYTSSLYTAGAYLGNQIGNPFEASLSVKMSF</sequence>
<reference evidence="15 16" key="1">
    <citation type="submission" date="2019-06" db="EMBL/GenBank/DDBJ databases">
        <title>Sorghum-associated microbial communities from plants grown in Nebraska, USA.</title>
        <authorList>
            <person name="Schachtman D."/>
        </authorList>
    </citation>
    <scope>NUCLEOTIDE SEQUENCE [LARGE SCALE GENOMIC DNA]</scope>
    <source>
        <strain evidence="15 16">1225</strain>
    </source>
</reference>
<comment type="similarity">
    <text evidence="2 10 11">Belongs to the TonB-dependent receptor family.</text>
</comment>
<dbReference type="InterPro" id="IPR000531">
    <property type="entry name" value="Beta-barrel_TonB"/>
</dbReference>
<evidence type="ECO:0000256" key="5">
    <source>
        <dbReference type="ARBA" id="ARBA00022692"/>
    </source>
</evidence>
<keyword evidence="3 10" id="KW-0813">Transport</keyword>
<evidence type="ECO:0000256" key="3">
    <source>
        <dbReference type="ARBA" id="ARBA00022448"/>
    </source>
</evidence>
<feature type="domain" description="TonB-dependent receptor-like beta-barrel" evidence="13">
    <location>
        <begin position="252"/>
        <end position="698"/>
    </location>
</feature>
<dbReference type="InterPro" id="IPR012910">
    <property type="entry name" value="Plug_dom"/>
</dbReference>
<dbReference type="InterPro" id="IPR039426">
    <property type="entry name" value="TonB-dep_rcpt-like"/>
</dbReference>
<evidence type="ECO:0000256" key="8">
    <source>
        <dbReference type="ARBA" id="ARBA00023170"/>
    </source>
</evidence>
<name>A0A561R8T7_9HYPH</name>
<dbReference type="GO" id="GO:0015891">
    <property type="term" value="P:siderophore transport"/>
    <property type="evidence" value="ECO:0007669"/>
    <property type="project" value="InterPro"/>
</dbReference>
<dbReference type="PANTHER" id="PTHR32552:SF85">
    <property type="entry name" value="BLL7968 PROTEIN"/>
    <property type="match status" value="1"/>
</dbReference>
<dbReference type="GO" id="GO:0038023">
    <property type="term" value="F:signaling receptor activity"/>
    <property type="evidence" value="ECO:0007669"/>
    <property type="project" value="InterPro"/>
</dbReference>
<dbReference type="PROSITE" id="PS51318">
    <property type="entry name" value="TAT"/>
    <property type="match status" value="1"/>
</dbReference>
<evidence type="ECO:0000256" key="2">
    <source>
        <dbReference type="ARBA" id="ARBA00009810"/>
    </source>
</evidence>
<protein>
    <submittedName>
        <fullName evidence="15">Iron complex outermembrane receptor protein</fullName>
    </submittedName>
</protein>
<keyword evidence="6 11" id="KW-0798">TonB box</keyword>
<keyword evidence="8 15" id="KW-0675">Receptor</keyword>
<evidence type="ECO:0000256" key="6">
    <source>
        <dbReference type="ARBA" id="ARBA00023077"/>
    </source>
</evidence>
<proteinExistence type="inferred from homology"/>
<comment type="subcellular location">
    <subcellularLocation>
        <location evidence="1 10">Cell outer membrane</location>
        <topology evidence="1 10">Multi-pass membrane protein</topology>
    </subcellularLocation>
</comment>
<feature type="signal peptide" evidence="12">
    <location>
        <begin position="1"/>
        <end position="31"/>
    </location>
</feature>
<dbReference type="Gene3D" id="2.40.170.20">
    <property type="entry name" value="TonB-dependent receptor, beta-barrel domain"/>
    <property type="match status" value="1"/>
</dbReference>
<evidence type="ECO:0000256" key="7">
    <source>
        <dbReference type="ARBA" id="ARBA00023136"/>
    </source>
</evidence>
<dbReference type="OrthoDB" id="9760333at2"/>
<keyword evidence="16" id="KW-1185">Reference proteome</keyword>
<dbReference type="Proteomes" id="UP000320653">
    <property type="component" value="Unassembled WGS sequence"/>
</dbReference>